<protein>
    <recommendedName>
        <fullName evidence="2">F-box domain-containing protein</fullName>
    </recommendedName>
</protein>
<gene>
    <name evidence="1" type="ORF">SMAR0320_LOCUS7851</name>
</gene>
<name>A0A7S2L1W5_9STRA</name>
<dbReference type="InterPro" id="IPR032675">
    <property type="entry name" value="LRR_dom_sf"/>
</dbReference>
<dbReference type="EMBL" id="HBGZ01010921">
    <property type="protein sequence ID" value="CAD9593522.1"/>
    <property type="molecule type" value="Transcribed_RNA"/>
</dbReference>
<reference evidence="1" key="1">
    <citation type="submission" date="2021-01" db="EMBL/GenBank/DDBJ databases">
        <authorList>
            <person name="Corre E."/>
            <person name="Pelletier E."/>
            <person name="Niang G."/>
            <person name="Scheremetjew M."/>
            <person name="Finn R."/>
            <person name="Kale V."/>
            <person name="Holt S."/>
            <person name="Cochrane G."/>
            <person name="Meng A."/>
            <person name="Brown T."/>
            <person name="Cohen L."/>
        </authorList>
    </citation>
    <scope>NUCLEOTIDE SEQUENCE</scope>
    <source>
        <strain evidence="1">SM1012Den-03</strain>
    </source>
</reference>
<dbReference type="SUPFAM" id="SSF52058">
    <property type="entry name" value="L domain-like"/>
    <property type="match status" value="1"/>
</dbReference>
<accession>A0A7S2L1W5</accession>
<organism evidence="1">
    <name type="scientific">Skeletonema marinoi</name>
    <dbReference type="NCBI Taxonomy" id="267567"/>
    <lineage>
        <taxon>Eukaryota</taxon>
        <taxon>Sar</taxon>
        <taxon>Stramenopiles</taxon>
        <taxon>Ochrophyta</taxon>
        <taxon>Bacillariophyta</taxon>
        <taxon>Coscinodiscophyceae</taxon>
        <taxon>Thalassiosirophycidae</taxon>
        <taxon>Thalassiosirales</taxon>
        <taxon>Skeletonemataceae</taxon>
        <taxon>Skeletonema</taxon>
        <taxon>Skeletonema marinoi-dohrnii complex</taxon>
    </lineage>
</organism>
<evidence type="ECO:0000313" key="1">
    <source>
        <dbReference type="EMBL" id="CAD9593522.1"/>
    </source>
</evidence>
<evidence type="ECO:0008006" key="2">
    <source>
        <dbReference type="Google" id="ProtNLM"/>
    </source>
</evidence>
<dbReference type="Gene3D" id="3.80.10.10">
    <property type="entry name" value="Ribonuclease Inhibitor"/>
    <property type="match status" value="1"/>
</dbReference>
<proteinExistence type="predicted"/>
<dbReference type="AlphaFoldDB" id="A0A7S2L1W5"/>
<sequence length="429" mass="49062">MPHSMNQTKDGVIANRPATMALPSATAMDISTDLLAIVFGCLCPEDIMRARCCKKWSEAAKKTIVHPLAEFVVDSKKRYNAMEAMTRALPNLQKITLRKLESTQIRYLDGEDADDNLQIDEDLDINVISRFTKLSYLEIHNAPLNGIYPMLFHFRHLEMLDIYSPQALKWDLEMLAGLPNLKILVCNFHGGLSGDIKNLEIVKDTLEQCLLYSCSNVEGDFMDLAKFPHLWNLCLVDTSVTGDIRDIGSDDFVALQEIDLPDAVYGGSGHKFQHISEVPTFMDEIYCIAKRNPPVLGCCYWHLSENSPDNYDMTVSDDVDDDETPEPPFDVLLVHAGSRLGWRWSWKGDFIDAAPGEPNFEHVSCEVNWLDPEPKKDSSDYELYVQELKQIEKEINFFKGFHEPPTAERYKQLCREHKRKRRRQTILIN</sequence>